<sequence length="147" mass="17168">MLIVWDDSLSVGIEEIDEQHKVLVNLLNDLHDAIRSHHGREVVEATLTQLADYTRIHFTVEESLMRIMGYPDYDGHKAQHEALIEQLQGFQQRVAQGQAVTFELLHFLRNWLTHHIQEGDARYTDFFLARGVQPRLQKRSWLSRLLG</sequence>
<name>A0A0N0GND5_9NEIS</name>
<dbReference type="InterPro" id="IPR016131">
    <property type="entry name" value="Haemerythrin_Fe_BS"/>
</dbReference>
<dbReference type="GO" id="GO:0005344">
    <property type="term" value="F:oxygen carrier activity"/>
    <property type="evidence" value="ECO:0007669"/>
    <property type="project" value="UniProtKB-KW"/>
</dbReference>
<dbReference type="AlphaFoldDB" id="A0A0N0GND5"/>
<dbReference type="PANTHER" id="PTHR37164:SF1">
    <property type="entry name" value="BACTERIOHEMERYTHRIN"/>
    <property type="match status" value="1"/>
</dbReference>
<dbReference type="CDD" id="cd12107">
    <property type="entry name" value="Hemerythrin"/>
    <property type="match status" value="1"/>
</dbReference>
<keyword evidence="4" id="KW-0408">Iron</keyword>
<dbReference type="Proteomes" id="UP000037939">
    <property type="component" value="Unassembled WGS sequence"/>
</dbReference>
<keyword evidence="2" id="KW-0813">Transport</keyword>
<dbReference type="PROSITE" id="PS00550">
    <property type="entry name" value="HEMERYTHRINS"/>
    <property type="match status" value="1"/>
</dbReference>
<dbReference type="PANTHER" id="PTHR37164">
    <property type="entry name" value="BACTERIOHEMERYTHRIN"/>
    <property type="match status" value="1"/>
</dbReference>
<dbReference type="SUPFAM" id="SSF47188">
    <property type="entry name" value="Hemerythrin-like"/>
    <property type="match status" value="1"/>
</dbReference>
<dbReference type="NCBIfam" id="NF002007">
    <property type="entry name" value="PRK00808.1"/>
    <property type="match status" value="1"/>
</dbReference>
<keyword evidence="3" id="KW-0479">Metal-binding</keyword>
<dbReference type="RefSeq" id="WP_053937977.1">
    <property type="nucleotide sequence ID" value="NZ_LAQT01000009.1"/>
</dbReference>
<evidence type="ECO:0000256" key="2">
    <source>
        <dbReference type="ARBA" id="ARBA00022621"/>
    </source>
</evidence>
<accession>A0A0N0GND5</accession>
<comment type="similarity">
    <text evidence="1">Belongs to the hemerythrin family.</text>
</comment>
<keyword evidence="2" id="KW-0561">Oxygen transport</keyword>
<reference evidence="6 7" key="1">
    <citation type="submission" date="2015-07" db="EMBL/GenBank/DDBJ databases">
        <title>Draft genome sequence of the Amantichitinum ursilacus IGB-41, a new chitin-degrading bacterium.</title>
        <authorList>
            <person name="Kirstahler P."/>
            <person name="Guenther M."/>
            <person name="Grumaz C."/>
            <person name="Rupp S."/>
            <person name="Zibek S."/>
            <person name="Sohn K."/>
        </authorList>
    </citation>
    <scope>NUCLEOTIDE SEQUENCE [LARGE SCALE GENOMIC DNA]</scope>
    <source>
        <strain evidence="6 7">IGB-41</strain>
    </source>
</reference>
<evidence type="ECO:0000313" key="7">
    <source>
        <dbReference type="Proteomes" id="UP000037939"/>
    </source>
</evidence>
<evidence type="ECO:0000256" key="4">
    <source>
        <dbReference type="ARBA" id="ARBA00023004"/>
    </source>
</evidence>
<protein>
    <submittedName>
        <fullName evidence="6">Bacteriohemerythrin</fullName>
    </submittedName>
</protein>
<dbReference type="InterPro" id="IPR012312">
    <property type="entry name" value="Hemerythrin-like"/>
</dbReference>
<gene>
    <name evidence="6" type="ORF">WG78_11580</name>
</gene>
<dbReference type="PATRIC" id="fig|857265.3.peg.2379"/>
<proteinExistence type="inferred from homology"/>
<dbReference type="GO" id="GO:0046872">
    <property type="term" value="F:metal ion binding"/>
    <property type="evidence" value="ECO:0007669"/>
    <property type="project" value="UniProtKB-KW"/>
</dbReference>
<evidence type="ECO:0000256" key="1">
    <source>
        <dbReference type="ARBA" id="ARBA00010587"/>
    </source>
</evidence>
<keyword evidence="7" id="KW-1185">Reference proteome</keyword>
<evidence type="ECO:0000259" key="5">
    <source>
        <dbReference type="Pfam" id="PF01814"/>
    </source>
</evidence>
<dbReference type="InterPro" id="IPR035938">
    <property type="entry name" value="Hemerythrin-like_sf"/>
</dbReference>
<evidence type="ECO:0000256" key="3">
    <source>
        <dbReference type="ARBA" id="ARBA00022723"/>
    </source>
</evidence>
<organism evidence="6 7">
    <name type="scientific">Amantichitinum ursilacus</name>
    <dbReference type="NCBI Taxonomy" id="857265"/>
    <lineage>
        <taxon>Bacteria</taxon>
        <taxon>Pseudomonadati</taxon>
        <taxon>Pseudomonadota</taxon>
        <taxon>Betaproteobacteria</taxon>
        <taxon>Neisseriales</taxon>
        <taxon>Chitinibacteraceae</taxon>
        <taxon>Amantichitinum</taxon>
    </lineage>
</organism>
<dbReference type="EMBL" id="LAQT01000009">
    <property type="protein sequence ID" value="KPC52483.1"/>
    <property type="molecule type" value="Genomic_DNA"/>
</dbReference>
<dbReference type="InterPro" id="IPR012827">
    <property type="entry name" value="Hemerythrin_metal-bd"/>
</dbReference>
<dbReference type="OrthoDB" id="5296936at2"/>
<feature type="domain" description="Hemerythrin-like" evidence="5">
    <location>
        <begin position="12"/>
        <end position="120"/>
    </location>
</feature>
<dbReference type="Pfam" id="PF01814">
    <property type="entry name" value="Hemerythrin"/>
    <property type="match status" value="1"/>
</dbReference>
<evidence type="ECO:0000313" key="6">
    <source>
        <dbReference type="EMBL" id="KPC52483.1"/>
    </source>
</evidence>
<comment type="caution">
    <text evidence="6">The sequence shown here is derived from an EMBL/GenBank/DDBJ whole genome shotgun (WGS) entry which is preliminary data.</text>
</comment>
<dbReference type="Gene3D" id="1.20.120.50">
    <property type="entry name" value="Hemerythrin-like"/>
    <property type="match status" value="1"/>
</dbReference>
<dbReference type="STRING" id="857265.WG78_11580"/>
<dbReference type="NCBIfam" id="NF033749">
    <property type="entry name" value="bact_hemeryth"/>
    <property type="match status" value="1"/>
</dbReference>
<dbReference type="NCBIfam" id="TIGR02481">
    <property type="entry name" value="hemeryth_dom"/>
    <property type="match status" value="1"/>
</dbReference>
<dbReference type="InterPro" id="IPR050669">
    <property type="entry name" value="Hemerythrin"/>
</dbReference>